<reference evidence="5" key="1">
    <citation type="submission" date="2022-11" db="EMBL/GenBank/DDBJ databases">
        <title>Centuries of genome instability and evolution in soft-shell clam transmissible cancer (bioRxiv).</title>
        <authorList>
            <person name="Hart S.F.M."/>
            <person name="Yonemitsu M.A."/>
            <person name="Giersch R.M."/>
            <person name="Beal B.F."/>
            <person name="Arriagada G."/>
            <person name="Davis B.W."/>
            <person name="Ostrander E.A."/>
            <person name="Goff S.P."/>
            <person name="Metzger M.J."/>
        </authorList>
    </citation>
    <scope>NUCLEOTIDE SEQUENCE</scope>
    <source>
        <strain evidence="5">MELC-2E11</strain>
        <tissue evidence="5">Siphon/mantle</tissue>
    </source>
</reference>
<accession>A0ABY7DPF4</accession>
<proteinExistence type="predicted"/>
<evidence type="ECO:0000259" key="4">
    <source>
        <dbReference type="SMART" id="SM00237"/>
    </source>
</evidence>
<organism evidence="5 6">
    <name type="scientific">Mya arenaria</name>
    <name type="common">Soft-shell clam</name>
    <dbReference type="NCBI Taxonomy" id="6604"/>
    <lineage>
        <taxon>Eukaryota</taxon>
        <taxon>Metazoa</taxon>
        <taxon>Spiralia</taxon>
        <taxon>Lophotrochozoa</taxon>
        <taxon>Mollusca</taxon>
        <taxon>Bivalvia</taxon>
        <taxon>Autobranchia</taxon>
        <taxon>Heteroconchia</taxon>
        <taxon>Euheterodonta</taxon>
        <taxon>Imparidentia</taxon>
        <taxon>Neoheterodontei</taxon>
        <taxon>Myida</taxon>
        <taxon>Myoidea</taxon>
        <taxon>Myidae</taxon>
        <taxon>Mya</taxon>
    </lineage>
</organism>
<dbReference type="SMART" id="SM00237">
    <property type="entry name" value="Calx_beta"/>
    <property type="match status" value="3"/>
</dbReference>
<evidence type="ECO:0000256" key="1">
    <source>
        <dbReference type="ARBA" id="ARBA00022729"/>
    </source>
</evidence>
<dbReference type="Proteomes" id="UP001164746">
    <property type="component" value="Chromosome 3"/>
</dbReference>
<protein>
    <submittedName>
        <fullName evidence="5">FREM2-like protein</fullName>
    </submittedName>
</protein>
<gene>
    <name evidence="5" type="ORF">MAR_023950</name>
</gene>
<dbReference type="Pfam" id="PF03160">
    <property type="entry name" value="Calx-beta"/>
    <property type="match status" value="3"/>
</dbReference>
<feature type="domain" description="Calx-beta" evidence="4">
    <location>
        <begin position="125"/>
        <end position="236"/>
    </location>
</feature>
<evidence type="ECO:0000256" key="2">
    <source>
        <dbReference type="ARBA" id="ARBA00022737"/>
    </source>
</evidence>
<feature type="domain" description="Calx-beta" evidence="4">
    <location>
        <begin position="249"/>
        <end position="354"/>
    </location>
</feature>
<feature type="non-terminal residue" evidence="5">
    <location>
        <position position="427"/>
    </location>
</feature>
<dbReference type="Gene3D" id="2.60.40.2030">
    <property type="match status" value="4"/>
</dbReference>
<dbReference type="InterPro" id="IPR051561">
    <property type="entry name" value="FRAS1_ECM"/>
</dbReference>
<evidence type="ECO:0000256" key="3">
    <source>
        <dbReference type="ARBA" id="ARBA00022837"/>
    </source>
</evidence>
<dbReference type="SUPFAM" id="SSF141072">
    <property type="entry name" value="CalX-like"/>
    <property type="match status" value="4"/>
</dbReference>
<sequence>NCKLVDFEEGHSLENQPFHLQWAWLSFKTDSYHGNETDGYIDVTLQRRGYLGETSLVTVEVHEKTASFGTDVSRQFAQMIQFNPGQREKQWRLAIKDDNVFEGEEILTLQLANPLSAVLEHPYIAMVTLHDAEDEAKVYFEGLNYQVMENASHIDIPVIRTGDISQDLTVICHTRDGTARGSPTSKIEPFSDFITRPADHSSIVRFARGDSQNVCRVMLLNDSLYESQKRFYMMLKEPVGGKLGSRAETEVTILPDPADEPVFYFDQAHYTVDESAGTLEVKVWKTGTDLSKPSSITVHSRRMGNNPAEVGLDYLPVTRILDFSPGEMTKTLKVAILDDSASPQLEGQKTLELYFRIPVGGLPKMQFKAAEYRVLESDLQVVAKVTRSGDISSQSEVRCYTRPITAKSDVDFMERPDSEDSLVVFLP</sequence>
<evidence type="ECO:0000313" key="5">
    <source>
        <dbReference type="EMBL" id="WAQ99577.1"/>
    </source>
</evidence>
<feature type="domain" description="Calx-beta" evidence="4">
    <location>
        <begin position="13"/>
        <end position="112"/>
    </location>
</feature>
<dbReference type="PANTHER" id="PTHR45739:SF8">
    <property type="entry name" value="FRAS1-RELATED EXTRACELLULAR MATRIX PROTEIN 1"/>
    <property type="match status" value="1"/>
</dbReference>
<dbReference type="InterPro" id="IPR038081">
    <property type="entry name" value="CalX-like_sf"/>
</dbReference>
<feature type="non-terminal residue" evidence="5">
    <location>
        <position position="1"/>
    </location>
</feature>
<keyword evidence="6" id="KW-1185">Reference proteome</keyword>
<dbReference type="PANTHER" id="PTHR45739">
    <property type="entry name" value="MATRIX PROTEIN, PUTATIVE-RELATED"/>
    <property type="match status" value="1"/>
</dbReference>
<keyword evidence="2" id="KW-0677">Repeat</keyword>
<keyword evidence="1" id="KW-0732">Signal</keyword>
<name>A0ABY7DPF4_MYAAR</name>
<keyword evidence="3" id="KW-0106">Calcium</keyword>
<evidence type="ECO:0000313" key="6">
    <source>
        <dbReference type="Proteomes" id="UP001164746"/>
    </source>
</evidence>
<dbReference type="InterPro" id="IPR003644">
    <property type="entry name" value="Calx_beta"/>
</dbReference>
<dbReference type="EMBL" id="CP111014">
    <property type="protein sequence ID" value="WAQ99577.1"/>
    <property type="molecule type" value="Genomic_DNA"/>
</dbReference>